<accession>A0A0F9TN03</accession>
<gene>
    <name evidence="1" type="ORF">LCGC14_0371540</name>
</gene>
<reference evidence="1" key="1">
    <citation type="journal article" date="2015" name="Nature">
        <title>Complex archaea that bridge the gap between prokaryotes and eukaryotes.</title>
        <authorList>
            <person name="Spang A."/>
            <person name="Saw J.H."/>
            <person name="Jorgensen S.L."/>
            <person name="Zaremba-Niedzwiedzka K."/>
            <person name="Martijn J."/>
            <person name="Lind A.E."/>
            <person name="van Eijk R."/>
            <person name="Schleper C."/>
            <person name="Guy L."/>
            <person name="Ettema T.J."/>
        </authorList>
    </citation>
    <scope>NUCLEOTIDE SEQUENCE</scope>
</reference>
<sequence>MEEFDYIKYWLLKGVIVYCFKKKGKCPNCNRDLVENQFGNWECRYCWDQSLWHHKDYVLKLLKKWGLID</sequence>
<dbReference type="AlphaFoldDB" id="A0A0F9TN03"/>
<dbReference type="EMBL" id="LAZR01000297">
    <property type="protein sequence ID" value="KKN76302.1"/>
    <property type="molecule type" value="Genomic_DNA"/>
</dbReference>
<name>A0A0F9TN03_9ZZZZ</name>
<proteinExistence type="predicted"/>
<organism evidence="1">
    <name type="scientific">marine sediment metagenome</name>
    <dbReference type="NCBI Taxonomy" id="412755"/>
    <lineage>
        <taxon>unclassified sequences</taxon>
        <taxon>metagenomes</taxon>
        <taxon>ecological metagenomes</taxon>
    </lineage>
</organism>
<evidence type="ECO:0000313" key="1">
    <source>
        <dbReference type="EMBL" id="KKN76302.1"/>
    </source>
</evidence>
<protein>
    <submittedName>
        <fullName evidence="1">Uncharacterized protein</fullName>
    </submittedName>
</protein>
<comment type="caution">
    <text evidence="1">The sequence shown here is derived from an EMBL/GenBank/DDBJ whole genome shotgun (WGS) entry which is preliminary data.</text>
</comment>